<comment type="caution">
    <text evidence="3">The sequence shown here is derived from an EMBL/GenBank/DDBJ whole genome shotgun (WGS) entry which is preliminary data.</text>
</comment>
<accession>A0ABV7XF44</accession>
<dbReference type="Proteomes" id="UP001595615">
    <property type="component" value="Unassembled WGS sequence"/>
</dbReference>
<dbReference type="EMBL" id="JBHRXV010000011">
    <property type="protein sequence ID" value="MFC3714080.1"/>
    <property type="molecule type" value="Genomic_DNA"/>
</dbReference>
<protein>
    <submittedName>
        <fullName evidence="3">ABC transporter substrate-binding protein</fullName>
    </submittedName>
</protein>
<sequence>MRLPCLLLLSLALLAAPAAARPKRIVSLNLCADQYLLALADPGQIAALTLFARDPQMSAGAAQAAKLPVSRGSAEDVLALEPELIIASPWHRLETVRAVKGSGLATLDLPSAESYDAIVAQIRQVAAAVGHPARGEALIKRMNASLAALPEPATRGAIAAYYQRRGFLTGTGTLVDELMTRAGLVNLATRLDGSALSRLSVEQMVAAKPDYLILETATRQITDQGTEMLHHPALSDIRRLYLPQAWTVCGGPAYVLAAESLAKQLRAAR</sequence>
<evidence type="ECO:0000256" key="1">
    <source>
        <dbReference type="SAM" id="SignalP"/>
    </source>
</evidence>
<dbReference type="RefSeq" id="WP_380863183.1">
    <property type="nucleotide sequence ID" value="NZ_JBHRXV010000011.1"/>
</dbReference>
<feature type="signal peptide" evidence="1">
    <location>
        <begin position="1"/>
        <end position="20"/>
    </location>
</feature>
<dbReference type="InterPro" id="IPR002491">
    <property type="entry name" value="ABC_transptr_periplasmic_BD"/>
</dbReference>
<organism evidence="3 4">
    <name type="scientific">Sphingoaurantiacus capsulatus</name>
    <dbReference type="NCBI Taxonomy" id="1771310"/>
    <lineage>
        <taxon>Bacteria</taxon>
        <taxon>Pseudomonadati</taxon>
        <taxon>Pseudomonadota</taxon>
        <taxon>Alphaproteobacteria</taxon>
        <taxon>Sphingomonadales</taxon>
        <taxon>Sphingosinicellaceae</taxon>
        <taxon>Sphingoaurantiacus</taxon>
    </lineage>
</organism>
<dbReference type="PANTHER" id="PTHR30535:SF34">
    <property type="entry name" value="MOLYBDATE-BINDING PROTEIN MOLA"/>
    <property type="match status" value="1"/>
</dbReference>
<dbReference type="SUPFAM" id="SSF53807">
    <property type="entry name" value="Helical backbone' metal receptor"/>
    <property type="match status" value="1"/>
</dbReference>
<dbReference type="PANTHER" id="PTHR30535">
    <property type="entry name" value="VITAMIN B12-BINDING PROTEIN"/>
    <property type="match status" value="1"/>
</dbReference>
<feature type="chain" id="PRO_5045770029" evidence="1">
    <location>
        <begin position="21"/>
        <end position="269"/>
    </location>
</feature>
<dbReference type="InterPro" id="IPR050902">
    <property type="entry name" value="ABC_Transporter_SBP"/>
</dbReference>
<dbReference type="PROSITE" id="PS50983">
    <property type="entry name" value="FE_B12_PBP"/>
    <property type="match status" value="1"/>
</dbReference>
<name>A0ABV7XF44_9SPHN</name>
<keyword evidence="1" id="KW-0732">Signal</keyword>
<feature type="domain" description="Fe/B12 periplasmic-binding" evidence="2">
    <location>
        <begin position="24"/>
        <end position="269"/>
    </location>
</feature>
<dbReference type="Pfam" id="PF01497">
    <property type="entry name" value="Peripla_BP_2"/>
    <property type="match status" value="1"/>
</dbReference>
<evidence type="ECO:0000313" key="3">
    <source>
        <dbReference type="EMBL" id="MFC3714080.1"/>
    </source>
</evidence>
<keyword evidence="4" id="KW-1185">Reference proteome</keyword>
<evidence type="ECO:0000259" key="2">
    <source>
        <dbReference type="PROSITE" id="PS50983"/>
    </source>
</evidence>
<gene>
    <name evidence="3" type="ORF">ACFOMD_16030</name>
</gene>
<dbReference type="Gene3D" id="3.40.50.1980">
    <property type="entry name" value="Nitrogenase molybdenum iron protein domain"/>
    <property type="match status" value="2"/>
</dbReference>
<proteinExistence type="predicted"/>
<reference evidence="4" key="1">
    <citation type="journal article" date="2019" name="Int. J. Syst. Evol. Microbiol.">
        <title>The Global Catalogue of Microorganisms (GCM) 10K type strain sequencing project: providing services to taxonomists for standard genome sequencing and annotation.</title>
        <authorList>
            <consortium name="The Broad Institute Genomics Platform"/>
            <consortium name="The Broad Institute Genome Sequencing Center for Infectious Disease"/>
            <person name="Wu L."/>
            <person name="Ma J."/>
        </authorList>
    </citation>
    <scope>NUCLEOTIDE SEQUENCE [LARGE SCALE GENOMIC DNA]</scope>
    <source>
        <strain evidence="4">KCTC 42644</strain>
    </source>
</reference>
<evidence type="ECO:0000313" key="4">
    <source>
        <dbReference type="Proteomes" id="UP001595615"/>
    </source>
</evidence>